<proteinExistence type="predicted"/>
<dbReference type="GO" id="GO:0004748">
    <property type="term" value="F:ribonucleoside-diphosphate reductase activity, thioredoxin disulfide as acceptor"/>
    <property type="evidence" value="ECO:0007669"/>
    <property type="project" value="InterPro"/>
</dbReference>
<dbReference type="InterPro" id="IPR013509">
    <property type="entry name" value="RNR_lsu_N"/>
</dbReference>
<name>W4VJF1_9BACI</name>
<dbReference type="eggNOG" id="COG0209">
    <property type="taxonomic scope" value="Bacteria"/>
</dbReference>
<dbReference type="InterPro" id="IPR008926">
    <property type="entry name" value="RNR_R1-su_N"/>
</dbReference>
<keyword evidence="1" id="KW-0215">Deoxyribonucleotide synthesis</keyword>
<dbReference type="AlphaFoldDB" id="W4VJF1"/>
<dbReference type="EMBL" id="BAVS01000011">
    <property type="protein sequence ID" value="GAE93347.1"/>
    <property type="molecule type" value="Genomic_DNA"/>
</dbReference>
<dbReference type="STRING" id="1298598.JCM21714_2424"/>
<organism evidence="3 4">
    <name type="scientific">Gracilibacillus boraciitolerans JCM 21714</name>
    <dbReference type="NCBI Taxonomy" id="1298598"/>
    <lineage>
        <taxon>Bacteria</taxon>
        <taxon>Bacillati</taxon>
        <taxon>Bacillota</taxon>
        <taxon>Bacilli</taxon>
        <taxon>Bacillales</taxon>
        <taxon>Bacillaceae</taxon>
        <taxon>Gracilibacillus</taxon>
    </lineage>
</organism>
<evidence type="ECO:0000256" key="1">
    <source>
        <dbReference type="ARBA" id="ARBA00023116"/>
    </source>
</evidence>
<dbReference type="PANTHER" id="PTHR11573:SF6">
    <property type="entry name" value="RIBONUCLEOSIDE-DIPHOSPHATE REDUCTASE LARGE SUBUNIT"/>
    <property type="match status" value="1"/>
</dbReference>
<reference evidence="3 4" key="1">
    <citation type="journal article" date="2014" name="Genome Announc.">
        <title>Draft Genome Sequence of the Boron-Tolerant and Moderately Halotolerant Bacterium Gracilibacillus boraciitolerans JCM 21714T.</title>
        <authorList>
            <person name="Ahmed I."/>
            <person name="Oshima K."/>
            <person name="Suda W."/>
            <person name="Kitamura K."/>
            <person name="Iida T."/>
            <person name="Ohmori Y."/>
            <person name="Fujiwara T."/>
            <person name="Hattori M."/>
            <person name="Ohkuma M."/>
        </authorList>
    </citation>
    <scope>NUCLEOTIDE SEQUENCE [LARGE SCALE GENOMIC DNA]</scope>
    <source>
        <strain evidence="3 4">JCM 21714</strain>
    </source>
</reference>
<evidence type="ECO:0000313" key="4">
    <source>
        <dbReference type="Proteomes" id="UP000019102"/>
    </source>
</evidence>
<dbReference type="Pfam" id="PF00317">
    <property type="entry name" value="Ribonuc_red_lgN"/>
    <property type="match status" value="1"/>
</dbReference>
<dbReference type="InterPro" id="IPR039718">
    <property type="entry name" value="Rrm1"/>
</dbReference>
<protein>
    <submittedName>
        <fullName evidence="3">Ribonucleotide reductase</fullName>
    </submittedName>
</protein>
<dbReference type="GO" id="GO:0009263">
    <property type="term" value="P:deoxyribonucleotide biosynthetic process"/>
    <property type="evidence" value="ECO:0007669"/>
    <property type="project" value="UniProtKB-KW"/>
</dbReference>
<keyword evidence="4" id="KW-1185">Reference proteome</keyword>
<dbReference type="PANTHER" id="PTHR11573">
    <property type="entry name" value="RIBONUCLEOSIDE-DIPHOSPHATE REDUCTASE LARGE CHAIN"/>
    <property type="match status" value="1"/>
</dbReference>
<dbReference type="GO" id="GO:0005524">
    <property type="term" value="F:ATP binding"/>
    <property type="evidence" value="ECO:0007669"/>
    <property type="project" value="InterPro"/>
</dbReference>
<comment type="caution">
    <text evidence="3">The sequence shown here is derived from an EMBL/GenBank/DDBJ whole genome shotgun (WGS) entry which is preliminary data.</text>
</comment>
<dbReference type="GO" id="GO:0005971">
    <property type="term" value="C:ribonucleoside-diphosphate reductase complex"/>
    <property type="evidence" value="ECO:0007669"/>
    <property type="project" value="TreeGrafter"/>
</dbReference>
<dbReference type="Gene3D" id="3.20.70.20">
    <property type="match status" value="1"/>
</dbReference>
<gene>
    <name evidence="3" type="ORF">JCM21714_2424</name>
</gene>
<dbReference type="SUPFAM" id="SSF48168">
    <property type="entry name" value="R1 subunit of ribonucleotide reductase, N-terminal domain"/>
    <property type="match status" value="1"/>
</dbReference>
<evidence type="ECO:0000313" key="3">
    <source>
        <dbReference type="EMBL" id="GAE93347.1"/>
    </source>
</evidence>
<dbReference type="Proteomes" id="UP000019102">
    <property type="component" value="Unassembled WGS sequence"/>
</dbReference>
<feature type="domain" description="Ribonucleotide reductase large subunit N-terminal" evidence="2">
    <location>
        <begin position="134"/>
        <end position="190"/>
    </location>
</feature>
<sequence>MTTEVKSIKQSVIQALQEAEEKYGLDTTDIQKRIEASTKLDKDTTQEALFYSLNRIAMDQPNWTFVAAQFLLQQLYETAAQNRGYKADQQYGEFYHLIESLTNIGIYNKDILTHYSKDEIDDLQLAIQPERDNLFNYIGLFLLADRYLARDHDRNLYELPQERFMVIAMTLMQNEAPEKRQELVKEAYWL</sequence>
<evidence type="ECO:0000259" key="2">
    <source>
        <dbReference type="Pfam" id="PF00317"/>
    </source>
</evidence>
<accession>W4VJF1</accession>